<evidence type="ECO:0000256" key="5">
    <source>
        <dbReference type="SAM" id="SignalP"/>
    </source>
</evidence>
<proteinExistence type="inferred from homology"/>
<dbReference type="InterPro" id="IPR029229">
    <property type="entry name" value="Alkyl_sulf_C"/>
</dbReference>
<dbReference type="GO" id="GO:0046983">
    <property type="term" value="F:protein dimerization activity"/>
    <property type="evidence" value="ECO:0007669"/>
    <property type="project" value="InterPro"/>
</dbReference>
<protein>
    <submittedName>
        <fullName evidence="7">MBL fold metallo-hydrolase</fullName>
    </submittedName>
</protein>
<evidence type="ECO:0000256" key="4">
    <source>
        <dbReference type="ARBA" id="ARBA00033751"/>
    </source>
</evidence>
<dbReference type="Proteomes" id="UP000697998">
    <property type="component" value="Unassembled WGS sequence"/>
</dbReference>
<feature type="domain" description="Metallo-beta-lactamase" evidence="6">
    <location>
        <begin position="148"/>
        <end position="370"/>
    </location>
</feature>
<keyword evidence="2" id="KW-0378">Hydrolase</keyword>
<dbReference type="GO" id="GO:0046872">
    <property type="term" value="F:metal ion binding"/>
    <property type="evidence" value="ECO:0007669"/>
    <property type="project" value="UniProtKB-KW"/>
</dbReference>
<dbReference type="Pfam" id="PF14863">
    <property type="entry name" value="Alkyl_sulf_dimr"/>
    <property type="match status" value="1"/>
</dbReference>
<evidence type="ECO:0000313" key="7">
    <source>
        <dbReference type="EMBL" id="MBK7676051.1"/>
    </source>
</evidence>
<dbReference type="InterPro" id="IPR036527">
    <property type="entry name" value="SCP2_sterol-bd_dom_sf"/>
</dbReference>
<dbReference type="GO" id="GO:0018909">
    <property type="term" value="P:dodecyl sulfate metabolic process"/>
    <property type="evidence" value="ECO:0007669"/>
    <property type="project" value="InterPro"/>
</dbReference>
<dbReference type="InterPro" id="IPR036866">
    <property type="entry name" value="RibonucZ/Hydroxyglut_hydro"/>
</dbReference>
<comment type="caution">
    <text evidence="7">The sequence shown here is derived from an EMBL/GenBank/DDBJ whole genome shotgun (WGS) entry which is preliminary data.</text>
</comment>
<dbReference type="Gene3D" id="1.25.40.880">
    <property type="entry name" value="Alkyl sulfatase, dimerisation domain"/>
    <property type="match status" value="1"/>
</dbReference>
<dbReference type="FunFam" id="3.60.15.30:FF:000001">
    <property type="entry name" value="Alkyl/aryl-sulfatase BDS1"/>
    <property type="match status" value="1"/>
</dbReference>
<dbReference type="InterPro" id="IPR052195">
    <property type="entry name" value="Bact_Alkyl/Aryl-Sulfatase"/>
</dbReference>
<evidence type="ECO:0000256" key="2">
    <source>
        <dbReference type="ARBA" id="ARBA00022801"/>
    </source>
</evidence>
<sequence>MKSRVRSRTAFALALVFATAAPAVVAAGDGSGTANPGAEKGQHFDPKGSLPSKFTIELRKGISATLPFEDKRDFDEAKKGFIAEPPYKKIMADAGHIAWDMGSYQWLLEGKDFQSIHPSLQRQAVLNMAYGLYEVVPGRIYQVRGFDLANISFIKGDTGWIVFDPLTAKETARAALELINEKLGKRPVVGVVYSHSHIDHFGGVRGVVDEADVASGKVKIIAPEGFLHEAISENVFSGNAMSRRTQYSYAVLLPRDPHGHADQSIGKNVANGNVGLIPPNLIISKDFEEVTLDGVKMVFQNTPDTEAPVEMNTWFPQFKAFWAAENITGTIHNVYTPRGAPVRNALNWSKQINVALYKFGQEAEVMFASHSWPRWGNARIQEVMRVQRDTYANLNNQSLHYANLGVTVNEIQNVYKLPDSLWKQWPAHSYHGSEQHNSRGVINRFLGYWDGNPATIVPLSPKDSAPLYVEMMGGSGKIVAKGKQLIAQGKYREATEILNRLVFAEPRNQPAKDLLADAFEQLGYQKESPTLRNIYLQGAYELRNGLPGGNPVRTTGPDVIRAMSTEQWLDFLGISMDPRKAEGMRFTINLVTPDNGEKYLIELSNATLTNIKGEQAAKPDLTITLNRSDLNQVMMGASTFDDLIKAGKAKFEGDRKPFDQLRSLMVVFHPNFEILPGTAPKVPSAGGKPFEVPDLLPPNSAGD</sequence>
<organism evidence="7 8">
    <name type="scientific">Candidatus Accumulibacter proximus</name>
    <dbReference type="NCBI Taxonomy" id="2954385"/>
    <lineage>
        <taxon>Bacteria</taxon>
        <taxon>Pseudomonadati</taxon>
        <taxon>Pseudomonadota</taxon>
        <taxon>Betaproteobacteria</taxon>
        <taxon>Candidatus Accumulibacter</taxon>
    </lineage>
</organism>
<dbReference type="GO" id="GO:0030288">
    <property type="term" value="C:outer membrane-bounded periplasmic space"/>
    <property type="evidence" value="ECO:0007669"/>
    <property type="project" value="TreeGrafter"/>
</dbReference>
<dbReference type="Gene3D" id="3.30.1050.10">
    <property type="entry name" value="SCP2 sterol-binding domain"/>
    <property type="match status" value="1"/>
</dbReference>
<evidence type="ECO:0000259" key="6">
    <source>
        <dbReference type="SMART" id="SM00849"/>
    </source>
</evidence>
<dbReference type="InterPro" id="IPR044097">
    <property type="entry name" value="Bds1/SdsA1_MBL-fold"/>
</dbReference>
<keyword evidence="1" id="KW-0479">Metal-binding</keyword>
<reference evidence="7 8" key="1">
    <citation type="submission" date="2020-10" db="EMBL/GenBank/DDBJ databases">
        <title>Connecting structure to function with the recovery of over 1000 high-quality activated sludge metagenome-assembled genomes encoding full-length rRNA genes using long-read sequencing.</title>
        <authorList>
            <person name="Singleton C.M."/>
            <person name="Petriglieri F."/>
            <person name="Kristensen J.M."/>
            <person name="Kirkegaard R.H."/>
            <person name="Michaelsen T.Y."/>
            <person name="Andersen M.H."/>
            <person name="Karst S.M."/>
            <person name="Dueholm M.S."/>
            <person name="Nielsen P.H."/>
            <person name="Albertsen M."/>
        </authorList>
    </citation>
    <scope>NUCLEOTIDE SEQUENCE [LARGE SCALE GENOMIC DNA]</scope>
    <source>
        <strain evidence="7">EsbW_18-Q3-R4-48_BATAC.285</strain>
    </source>
</reference>
<dbReference type="InterPro" id="IPR029228">
    <property type="entry name" value="Alkyl_sulf_dimr"/>
</dbReference>
<dbReference type="CDD" id="cd07710">
    <property type="entry name" value="arylsulfatase_Sdsa1-like_MBL-fold"/>
    <property type="match status" value="1"/>
</dbReference>
<gene>
    <name evidence="7" type="ORF">IPJ27_15600</name>
</gene>
<dbReference type="SMART" id="SM00849">
    <property type="entry name" value="Lactamase_B"/>
    <property type="match status" value="1"/>
</dbReference>
<dbReference type="PANTHER" id="PTHR43223">
    <property type="entry name" value="ALKYL/ARYL-SULFATASE"/>
    <property type="match status" value="1"/>
</dbReference>
<dbReference type="PANTHER" id="PTHR43223:SF1">
    <property type="entry name" value="ALKYL_ARYL-SULFATASE BDS1"/>
    <property type="match status" value="1"/>
</dbReference>
<dbReference type="Pfam" id="PF14864">
    <property type="entry name" value="Alkyl_sulf_C"/>
    <property type="match status" value="1"/>
</dbReference>
<evidence type="ECO:0000313" key="8">
    <source>
        <dbReference type="Proteomes" id="UP000697998"/>
    </source>
</evidence>
<dbReference type="EMBL" id="JADJMH010000016">
    <property type="protein sequence ID" value="MBK7676051.1"/>
    <property type="molecule type" value="Genomic_DNA"/>
</dbReference>
<name>A0A935Q1X2_9PROT</name>
<evidence type="ECO:0000256" key="3">
    <source>
        <dbReference type="ARBA" id="ARBA00022833"/>
    </source>
</evidence>
<keyword evidence="5" id="KW-0732">Signal</keyword>
<dbReference type="GO" id="GO:0018741">
    <property type="term" value="F:linear primary-alkylsulfatase activity"/>
    <property type="evidence" value="ECO:0007669"/>
    <property type="project" value="InterPro"/>
</dbReference>
<dbReference type="AlphaFoldDB" id="A0A935Q1X2"/>
<dbReference type="SUPFAM" id="SSF56281">
    <property type="entry name" value="Metallo-hydrolase/oxidoreductase"/>
    <property type="match status" value="1"/>
</dbReference>
<feature type="chain" id="PRO_5037623737" evidence="5">
    <location>
        <begin position="27"/>
        <end position="703"/>
    </location>
</feature>
<evidence type="ECO:0000256" key="1">
    <source>
        <dbReference type="ARBA" id="ARBA00022723"/>
    </source>
</evidence>
<dbReference type="Pfam" id="PF00753">
    <property type="entry name" value="Lactamase_B"/>
    <property type="match status" value="1"/>
</dbReference>
<accession>A0A935Q1X2</accession>
<dbReference type="Gene3D" id="3.60.15.30">
    <property type="entry name" value="Metallo-beta-lactamase domain"/>
    <property type="match status" value="1"/>
</dbReference>
<dbReference type="InterPro" id="IPR038536">
    <property type="entry name" value="Alkyl/aryl-sulf_dimr_sf"/>
</dbReference>
<comment type="similarity">
    <text evidence="4">Belongs to the metallo-beta-lactamase superfamily. Type III sulfatase family.</text>
</comment>
<keyword evidence="3" id="KW-0862">Zinc</keyword>
<feature type="signal peptide" evidence="5">
    <location>
        <begin position="1"/>
        <end position="26"/>
    </location>
</feature>
<dbReference type="InterPro" id="IPR001279">
    <property type="entry name" value="Metallo-B-lactamas"/>
</dbReference>
<dbReference type="SUPFAM" id="SSF55718">
    <property type="entry name" value="SCP-like"/>
    <property type="match status" value="1"/>
</dbReference>